<feature type="transmembrane region" description="Helical" evidence="7">
    <location>
        <begin position="329"/>
        <end position="347"/>
    </location>
</feature>
<gene>
    <name evidence="9" type="ORF">GCM10007100_10790</name>
</gene>
<dbReference type="AlphaFoldDB" id="A0A918TGU6"/>
<keyword evidence="3" id="KW-0479">Metal-binding</keyword>
<proteinExistence type="predicted"/>
<dbReference type="PROSITE" id="PS51379">
    <property type="entry name" value="4FE4S_FER_2"/>
    <property type="match status" value="1"/>
</dbReference>
<dbReference type="Proteomes" id="UP000644507">
    <property type="component" value="Unassembled WGS sequence"/>
</dbReference>
<evidence type="ECO:0000256" key="5">
    <source>
        <dbReference type="ARBA" id="ARBA00023004"/>
    </source>
</evidence>
<dbReference type="InterPro" id="IPR013783">
    <property type="entry name" value="Ig-like_fold"/>
</dbReference>
<comment type="caution">
    <text evidence="9">The sequence shown here is derived from an EMBL/GenBank/DDBJ whole genome shotgun (WGS) entry which is preliminary data.</text>
</comment>
<keyword evidence="2" id="KW-0004">4Fe-4S</keyword>
<keyword evidence="5" id="KW-0408">Iron</keyword>
<dbReference type="SUPFAM" id="SSF54862">
    <property type="entry name" value="4Fe-4S ferredoxins"/>
    <property type="match status" value="1"/>
</dbReference>
<keyword evidence="6" id="KW-0411">Iron-sulfur</keyword>
<keyword evidence="7" id="KW-0472">Membrane</keyword>
<reference evidence="9" key="2">
    <citation type="submission" date="2020-09" db="EMBL/GenBank/DDBJ databases">
        <authorList>
            <person name="Sun Q."/>
            <person name="Kim S."/>
        </authorList>
    </citation>
    <scope>NUCLEOTIDE SEQUENCE</scope>
    <source>
        <strain evidence="9">KCTC 12988</strain>
    </source>
</reference>
<keyword evidence="10" id="KW-1185">Reference proteome</keyword>
<accession>A0A918TGU6</accession>
<keyword evidence="7" id="KW-1133">Transmembrane helix</keyword>
<dbReference type="InterPro" id="IPR051684">
    <property type="entry name" value="Electron_Trans/Redox"/>
</dbReference>
<evidence type="ECO:0000259" key="8">
    <source>
        <dbReference type="PROSITE" id="PS51379"/>
    </source>
</evidence>
<feature type="transmembrane region" description="Helical" evidence="7">
    <location>
        <begin position="85"/>
        <end position="106"/>
    </location>
</feature>
<keyword evidence="4" id="KW-0249">Electron transport</keyword>
<feature type="domain" description="4Fe-4S ferredoxin-type" evidence="8">
    <location>
        <begin position="253"/>
        <end position="280"/>
    </location>
</feature>
<dbReference type="Gene3D" id="3.30.70.20">
    <property type="match status" value="1"/>
</dbReference>
<dbReference type="InterPro" id="IPR014116">
    <property type="entry name" value="Cyt_c_oxidase_cbb3_FixG"/>
</dbReference>
<evidence type="ECO:0000313" key="10">
    <source>
        <dbReference type="Proteomes" id="UP000644507"/>
    </source>
</evidence>
<dbReference type="PROSITE" id="PS00198">
    <property type="entry name" value="4FE4S_FER_1"/>
    <property type="match status" value="1"/>
</dbReference>
<dbReference type="Pfam" id="PF11614">
    <property type="entry name" value="FixG_C"/>
    <property type="match status" value="1"/>
</dbReference>
<dbReference type="GO" id="GO:0046872">
    <property type="term" value="F:metal ion binding"/>
    <property type="evidence" value="ECO:0007669"/>
    <property type="project" value="UniProtKB-KW"/>
</dbReference>
<organism evidence="9 10">
    <name type="scientific">Roseibacillus persicicus</name>
    <dbReference type="NCBI Taxonomy" id="454148"/>
    <lineage>
        <taxon>Bacteria</taxon>
        <taxon>Pseudomonadati</taxon>
        <taxon>Verrucomicrobiota</taxon>
        <taxon>Verrucomicrobiia</taxon>
        <taxon>Verrucomicrobiales</taxon>
        <taxon>Verrucomicrobiaceae</taxon>
        <taxon>Roseibacillus</taxon>
    </lineage>
</organism>
<dbReference type="InterPro" id="IPR017900">
    <property type="entry name" value="4Fe4S_Fe_S_CS"/>
</dbReference>
<evidence type="ECO:0000256" key="4">
    <source>
        <dbReference type="ARBA" id="ARBA00022982"/>
    </source>
</evidence>
<evidence type="ECO:0000256" key="3">
    <source>
        <dbReference type="ARBA" id="ARBA00022723"/>
    </source>
</evidence>
<reference evidence="9" key="1">
    <citation type="journal article" date="2014" name="Int. J. Syst. Evol. Microbiol.">
        <title>Complete genome sequence of Corynebacterium casei LMG S-19264T (=DSM 44701T), isolated from a smear-ripened cheese.</title>
        <authorList>
            <consortium name="US DOE Joint Genome Institute (JGI-PGF)"/>
            <person name="Walter F."/>
            <person name="Albersmeier A."/>
            <person name="Kalinowski J."/>
            <person name="Ruckert C."/>
        </authorList>
    </citation>
    <scope>NUCLEOTIDE SEQUENCE</scope>
    <source>
        <strain evidence="9">KCTC 12988</strain>
    </source>
</reference>
<keyword evidence="1" id="KW-0813">Transport</keyword>
<dbReference type="InterPro" id="IPR032879">
    <property type="entry name" value="FixG_C"/>
</dbReference>
<evidence type="ECO:0000256" key="6">
    <source>
        <dbReference type="ARBA" id="ARBA00023014"/>
    </source>
</evidence>
<keyword evidence="7" id="KW-0812">Transmembrane</keyword>
<dbReference type="PANTHER" id="PTHR30176:SF3">
    <property type="entry name" value="FERREDOXIN-TYPE PROTEIN NAPH"/>
    <property type="match status" value="1"/>
</dbReference>
<dbReference type="GO" id="GO:0051539">
    <property type="term" value="F:4 iron, 4 sulfur cluster binding"/>
    <property type="evidence" value="ECO:0007669"/>
    <property type="project" value="UniProtKB-KW"/>
</dbReference>
<evidence type="ECO:0000256" key="2">
    <source>
        <dbReference type="ARBA" id="ARBA00022485"/>
    </source>
</evidence>
<dbReference type="EMBL" id="BMXI01000003">
    <property type="protein sequence ID" value="GHC46930.1"/>
    <property type="molecule type" value="Genomic_DNA"/>
</dbReference>
<protein>
    <submittedName>
        <fullName evidence="9">Cytochrome c oxidase accessory protein CcoG</fullName>
    </submittedName>
</protein>
<feature type="transmembrane region" description="Helical" evidence="7">
    <location>
        <begin position="192"/>
        <end position="215"/>
    </location>
</feature>
<dbReference type="GO" id="GO:0005886">
    <property type="term" value="C:plasma membrane"/>
    <property type="evidence" value="ECO:0007669"/>
    <property type="project" value="TreeGrafter"/>
</dbReference>
<dbReference type="Pfam" id="PF13746">
    <property type="entry name" value="Fer4_18"/>
    <property type="match status" value="1"/>
</dbReference>
<evidence type="ECO:0000313" key="9">
    <source>
        <dbReference type="EMBL" id="GHC46930.1"/>
    </source>
</evidence>
<name>A0A918TGU6_9BACT</name>
<dbReference type="Gene3D" id="2.60.40.10">
    <property type="entry name" value="Immunoglobulins"/>
    <property type="match status" value="1"/>
</dbReference>
<feature type="transmembrane region" description="Helical" evidence="7">
    <location>
        <begin position="41"/>
        <end position="58"/>
    </location>
</feature>
<dbReference type="PANTHER" id="PTHR30176">
    <property type="entry name" value="FERREDOXIN-TYPE PROTEIN NAPH"/>
    <property type="match status" value="1"/>
</dbReference>
<dbReference type="Pfam" id="PF12801">
    <property type="entry name" value="Fer4_5"/>
    <property type="match status" value="1"/>
</dbReference>
<evidence type="ECO:0000256" key="7">
    <source>
        <dbReference type="SAM" id="Phobius"/>
    </source>
</evidence>
<evidence type="ECO:0000256" key="1">
    <source>
        <dbReference type="ARBA" id="ARBA00022448"/>
    </source>
</evidence>
<feature type="transmembrane region" description="Helical" evidence="7">
    <location>
        <begin position="161"/>
        <end position="180"/>
    </location>
</feature>
<sequence length="466" mass="52248">MANPSKKSPNLETVTTINDDGSHYVLHPADVRGKFTVMRRLVAAVMLFVYVALPWIQINGNPAVFLDVAHRRFHLFGLTLAPQDLWVLFFLISGLGFTLFFVTSLLGRLWCGWACPYTIFLEHIFRRVERLIDGDAPARRKLAAAPWNFEKIWKRVLKHGIYILSAFLIAHIFLSYFVSLKSLYGYMRENPLAHFTPFAVAAFLTVVLYGCFAFFREQFCIIMCPYGRIQSVLTDDDTMIIGYDEKRGEPRGAKGKVEGDCIDCRRCVNVCPTGIDIRNGLQIECIGCSACVDACDEIMVKVGRPKGLVRYDSLNGLAGLKRRILRPRIFLYLGLAGLGTAALIGAVTQRARPYTWSVTRMQGPPYYTDGNAVRNHYQVLLINKRNQPATVTFDLVNPPAGFNLSGENEPLPMEPKSELERPAIIVCDYGNFTGPVELQLRATANPGNTTLLQTIRFIGPNPNSLK</sequence>
<dbReference type="NCBIfam" id="TIGR02745">
    <property type="entry name" value="ccoG_rdxA_fixG"/>
    <property type="match status" value="1"/>
</dbReference>
<dbReference type="InterPro" id="IPR017896">
    <property type="entry name" value="4Fe4S_Fe-S-bd"/>
</dbReference>
<dbReference type="RefSeq" id="WP_189568058.1">
    <property type="nucleotide sequence ID" value="NZ_BMXI01000003.1"/>
</dbReference>